<feature type="transmembrane region" description="Helical" evidence="1">
    <location>
        <begin position="121"/>
        <end position="149"/>
    </location>
</feature>
<dbReference type="RefSeq" id="WP_129611360.1">
    <property type="nucleotide sequence ID" value="NZ_UWOC01000197.1"/>
</dbReference>
<evidence type="ECO:0000256" key="1">
    <source>
        <dbReference type="SAM" id="Phobius"/>
    </source>
</evidence>
<keyword evidence="1" id="KW-0472">Membrane</keyword>
<accession>A0A447D1I0</accession>
<evidence type="ECO:0000313" key="3">
    <source>
        <dbReference type="Proteomes" id="UP000289200"/>
    </source>
</evidence>
<keyword evidence="1" id="KW-1133">Transmembrane helix</keyword>
<protein>
    <submittedName>
        <fullName evidence="2">Uncharacterized protein</fullName>
    </submittedName>
</protein>
<organism evidence="2 3">
    <name type="scientific">Rhodoplanes serenus</name>
    <dbReference type="NCBI Taxonomy" id="200615"/>
    <lineage>
        <taxon>Bacteria</taxon>
        <taxon>Pseudomonadati</taxon>
        <taxon>Pseudomonadota</taxon>
        <taxon>Alphaproteobacteria</taxon>
        <taxon>Hyphomicrobiales</taxon>
        <taxon>Nitrobacteraceae</taxon>
        <taxon>Rhodoplanes</taxon>
    </lineage>
</organism>
<dbReference type="AlphaFoldDB" id="A0A447D1I0"/>
<dbReference type="OrthoDB" id="7916136at2"/>
<gene>
    <name evidence="2" type="ORF">RHODGE_RHODGE_04595</name>
</gene>
<evidence type="ECO:0000313" key="2">
    <source>
        <dbReference type="EMBL" id="VCU11384.1"/>
    </source>
</evidence>
<proteinExistence type="predicted"/>
<name>A0A447D1I0_9BRAD</name>
<keyword evidence="1" id="KW-0812">Transmembrane</keyword>
<comment type="caution">
    <text evidence="2">The sequence shown here is derived from an EMBL/GenBank/DDBJ whole genome shotgun (WGS) entry which is preliminary data.</text>
</comment>
<dbReference type="Proteomes" id="UP000289200">
    <property type="component" value="Unassembled WGS sequence"/>
</dbReference>
<sequence>MSGPDRKSYNTVYERLVQRDDDLVGLIAYALYKQHKRDWLVEHRERQGRDPNDDELKAYLTAQQLDRMIQMYRERAETVLNEFGDQILQEATPEIQRAAISAEIATSLAWWRQLPTGIASAFAYSLLLVGLTLVLRFAGVDVLGILTAVGRP</sequence>
<dbReference type="EMBL" id="UWOC01000197">
    <property type="protein sequence ID" value="VCU11384.1"/>
    <property type="molecule type" value="Genomic_DNA"/>
</dbReference>
<keyword evidence="3" id="KW-1185">Reference proteome</keyword>
<reference evidence="3" key="1">
    <citation type="submission" date="2018-10" db="EMBL/GenBank/DDBJ databases">
        <authorList>
            <person name="Peiro R."/>
            <person name="Begona"/>
            <person name="Cbmso G."/>
            <person name="Lopez M."/>
            <person name="Gonzalez S."/>
            <person name="Sacristan E."/>
            <person name="Castillo E."/>
        </authorList>
    </citation>
    <scope>NUCLEOTIDE SEQUENCE [LARGE SCALE GENOMIC DNA]</scope>
</reference>